<dbReference type="Pfam" id="PF13565">
    <property type="entry name" value="HTH_32"/>
    <property type="match status" value="1"/>
</dbReference>
<evidence type="ECO:0000313" key="2">
    <source>
        <dbReference type="EMBL" id="GHO47463.1"/>
    </source>
</evidence>
<evidence type="ECO:0000259" key="1">
    <source>
        <dbReference type="Pfam" id="PF13358"/>
    </source>
</evidence>
<dbReference type="InterPro" id="IPR038717">
    <property type="entry name" value="Tc1-like_DDE_dom"/>
</dbReference>
<keyword evidence="3" id="KW-1185">Reference proteome</keyword>
<dbReference type="Proteomes" id="UP000612362">
    <property type="component" value="Unassembled WGS sequence"/>
</dbReference>
<dbReference type="Pfam" id="PF13358">
    <property type="entry name" value="DDE_3"/>
    <property type="match status" value="1"/>
</dbReference>
<proteinExistence type="predicted"/>
<organism evidence="2 3">
    <name type="scientific">Ktedonospora formicarum</name>
    <dbReference type="NCBI Taxonomy" id="2778364"/>
    <lineage>
        <taxon>Bacteria</taxon>
        <taxon>Bacillati</taxon>
        <taxon>Chloroflexota</taxon>
        <taxon>Ktedonobacteria</taxon>
        <taxon>Ktedonobacterales</taxon>
        <taxon>Ktedonobacteraceae</taxon>
        <taxon>Ktedonospora</taxon>
    </lineage>
</organism>
<dbReference type="SUPFAM" id="SSF46689">
    <property type="entry name" value="Homeodomain-like"/>
    <property type="match status" value="1"/>
</dbReference>
<accession>A0A8J3I7Y1</accession>
<feature type="domain" description="Tc1-like transposase DDE" evidence="1">
    <location>
        <begin position="181"/>
        <end position="327"/>
    </location>
</feature>
<dbReference type="EMBL" id="BNJF01000003">
    <property type="protein sequence ID" value="GHO47463.1"/>
    <property type="molecule type" value="Genomic_DNA"/>
</dbReference>
<sequence>MPKKYVVHLSGEEREQLENIVSKGGANVRQIRRAHTLLLSDAGKTDEEIANLLHITTVTVAETRKYWCADRLSRNLVDRPKPGRKRKMDGKQEAFLVALACSDAPEGREHWPLRMLPDKLLELGVIDAPVSYETVRDRLQKNELKPWLKQQWCIPTGGADFVWRMEDVLDLYAEPFKPCLPVVCFDERPCILRADTRPSLPMKPGRRTRQDYEYERRGTCNLFMFFQPLAGWRQTIVTAQRRKEDFAECMRELVNVHFPYAEKIRVVLDNLNTRSPSSLYEAFEPAEARRILNKLELHFTPKHGSWLNMVEIELPVLVNQCLKQRIPTDTHYSAKVPLGRLSGMLRKQQLTGVLA</sequence>
<dbReference type="InterPro" id="IPR047655">
    <property type="entry name" value="Transpos_IS630-like"/>
</dbReference>
<evidence type="ECO:0000313" key="3">
    <source>
        <dbReference type="Proteomes" id="UP000612362"/>
    </source>
</evidence>
<comment type="caution">
    <text evidence="2">The sequence shown here is derived from an EMBL/GenBank/DDBJ whole genome shotgun (WGS) entry which is preliminary data.</text>
</comment>
<name>A0A8J3I7Y1_9CHLR</name>
<protein>
    <submittedName>
        <fullName evidence="2">IS630 family transposase</fullName>
    </submittedName>
</protein>
<dbReference type="AlphaFoldDB" id="A0A8J3I7Y1"/>
<dbReference type="InterPro" id="IPR009057">
    <property type="entry name" value="Homeodomain-like_sf"/>
</dbReference>
<dbReference type="NCBIfam" id="NF033545">
    <property type="entry name" value="transpos_IS630"/>
    <property type="match status" value="1"/>
</dbReference>
<reference evidence="2" key="1">
    <citation type="submission" date="2020-10" db="EMBL/GenBank/DDBJ databases">
        <title>Taxonomic study of unclassified bacteria belonging to the class Ktedonobacteria.</title>
        <authorList>
            <person name="Yabe S."/>
            <person name="Wang C.M."/>
            <person name="Zheng Y."/>
            <person name="Sakai Y."/>
            <person name="Cavaletti L."/>
            <person name="Monciardini P."/>
            <person name="Donadio S."/>
        </authorList>
    </citation>
    <scope>NUCLEOTIDE SEQUENCE</scope>
    <source>
        <strain evidence="2">SOSP1-1</strain>
    </source>
</reference>
<gene>
    <name evidence="2" type="ORF">KSX_56260</name>
</gene>